<dbReference type="VEuPathDB" id="FungiDB:YALI0_F03883g"/>
<dbReference type="EMBL" id="KZ857324">
    <property type="protein sequence ID" value="RDW29258.1"/>
    <property type="molecule type" value="Genomic_DNA"/>
</dbReference>
<reference evidence="6 8" key="1">
    <citation type="journal article" date="2016" name="PLoS ONE">
        <title>Sequence Assembly of Yarrowia lipolytica Strain W29/CLIB89 Shows Transposable Element Diversity.</title>
        <authorList>
            <person name="Magnan C."/>
            <person name="Yu J."/>
            <person name="Chang I."/>
            <person name="Jahn E."/>
            <person name="Kanomata Y."/>
            <person name="Wu J."/>
            <person name="Zeller M."/>
            <person name="Oakes M."/>
            <person name="Baldi P."/>
            <person name="Sandmeyer S."/>
        </authorList>
    </citation>
    <scope>NUCLEOTIDE SEQUENCE [LARGE SCALE GENOMIC DNA]</scope>
    <source>
        <strain evidence="6">CLIB89</strain>
        <strain evidence="8">CLIB89(W29)</strain>
    </source>
</reference>
<feature type="compositionally biased region" description="Basic and acidic residues" evidence="4">
    <location>
        <begin position="455"/>
        <end position="474"/>
    </location>
</feature>
<reference evidence="7 9" key="2">
    <citation type="submission" date="2018-07" db="EMBL/GenBank/DDBJ databases">
        <title>Draft Genome Assemblies for Five Robust Yarrowia lipolytica Strains Exhibiting High Lipid Production and Pentose Sugar Utilization and Sugar Alcohol Secretion from Undetoxified Lignocellulosic Biomass Hydrolysates.</title>
        <authorList>
            <consortium name="DOE Joint Genome Institute"/>
            <person name="Walker C."/>
            <person name="Ryu S."/>
            <person name="Na H."/>
            <person name="Zane M."/>
            <person name="LaButti K."/>
            <person name="Lipzen A."/>
            <person name="Haridas S."/>
            <person name="Barry K."/>
            <person name="Grigoriev I.V."/>
            <person name="Quarterman J."/>
            <person name="Slininger P."/>
            <person name="Dien B."/>
            <person name="Trinh C.T."/>
        </authorList>
    </citation>
    <scope>NUCLEOTIDE SEQUENCE [LARGE SCALE GENOMIC DNA]</scope>
    <source>
        <strain evidence="7 9">YB392</strain>
    </source>
</reference>
<feature type="region of interest" description="Disordered" evidence="4">
    <location>
        <begin position="395"/>
        <end position="505"/>
    </location>
</feature>
<sequence length="756" mass="84864">MSLTEQLASLGQVADMAAKDAALYEQYVPSLLELASRPEKELQQWLADFLLDALASVLALEKRRELALKALTVVDKLLNGEPKTPILLSALIYPLVFSAVSLNPKLSSEWSTLTSLKERITSIWSNDPSPSVEIACIKFAQQLVLVQSRGQSGPADPRLAARSKPSAEANMSMVPPNHPLIHRSLEAEGQGSLDRLLGNLTGDDLSHDNQKIAEPIFTATVFALAPILKQRPEYGNRILQTVLAVDPVAMETKFTSKLAVRFCEKSLKMLVTHCLRNKIHVQLRHRMERFLAEVGRKRPAPVDDHVTKRQKTEEPTTNASTPTPVSMSTTMPPNADSYSALFTLIPANDPLVAFDARTLPQQLALQIALTGLLSVDEAVLRSRVGVVKQRWDNWQQQEKAKEEAKKSRSESRDIQNRRSESRDYRSGSREDDDDERDDSRSRGRAQSHNTGSRSRSRDVSMESRDSPVSRDSSLDSRVSSDYSQTETDSAVTFQLPPPEPLSESEKLTAGTEIVSRFLTQKDVAVATAKSLDIQKNAISKLAINEWTGGSWMVILSRLLSRGLAYDPETEPADSLKVQLSTHIRNQLLNMATTAFTANFEDVMTWLNEEWYSELIRYGKVTPATSVYYEYASRIMDTLVQTIDPDNWKYFIRLVGELPELDYGLVSKLKHLLIDPDRSVIGVRSLKYLIMLRPPTRDYCLDVIEEVYQENESLRGGFKQVLGKYRPLVVEGVERKMLEVKKEEASEEPKAQVKQEQ</sequence>
<dbReference type="GO" id="GO:0005847">
    <property type="term" value="C:mRNA cleavage and polyadenylation specificity factor complex"/>
    <property type="evidence" value="ECO:0007669"/>
    <property type="project" value="TreeGrafter"/>
</dbReference>
<evidence type="ECO:0000313" key="9">
    <source>
        <dbReference type="Proteomes" id="UP000256601"/>
    </source>
</evidence>
<name>A0A1D8NLX8_YARLL</name>
<feature type="region of interest" description="Disordered" evidence="4">
    <location>
        <begin position="296"/>
        <end position="332"/>
    </location>
</feature>
<evidence type="ECO:0000313" key="6">
    <source>
        <dbReference type="EMBL" id="AOW06618.1"/>
    </source>
</evidence>
<evidence type="ECO:0000259" key="5">
    <source>
        <dbReference type="Pfam" id="PF11935"/>
    </source>
</evidence>
<dbReference type="OrthoDB" id="331600at2759"/>
<dbReference type="GO" id="GO:0006397">
    <property type="term" value="P:mRNA processing"/>
    <property type="evidence" value="ECO:0007669"/>
    <property type="project" value="UniProtKB-KW"/>
</dbReference>
<dbReference type="Gene3D" id="1.25.10.10">
    <property type="entry name" value="Leucine-rich Repeat Variant"/>
    <property type="match status" value="1"/>
</dbReference>
<feature type="domain" description="Symplekin/Pta1 N-terminal" evidence="5">
    <location>
        <begin position="83"/>
        <end position="296"/>
    </location>
</feature>
<feature type="compositionally biased region" description="Low complexity" evidence="4">
    <location>
        <begin position="320"/>
        <end position="332"/>
    </location>
</feature>
<accession>A0A1D8NLX8</accession>
<organism evidence="6 8">
    <name type="scientific">Yarrowia lipolytica</name>
    <name type="common">Candida lipolytica</name>
    <dbReference type="NCBI Taxonomy" id="4952"/>
    <lineage>
        <taxon>Eukaryota</taxon>
        <taxon>Fungi</taxon>
        <taxon>Dikarya</taxon>
        <taxon>Ascomycota</taxon>
        <taxon>Saccharomycotina</taxon>
        <taxon>Dipodascomycetes</taxon>
        <taxon>Dipodascales</taxon>
        <taxon>Dipodascales incertae sedis</taxon>
        <taxon>Yarrowia</taxon>
    </lineage>
</organism>
<evidence type="ECO:0000256" key="2">
    <source>
        <dbReference type="ARBA" id="ARBA00022664"/>
    </source>
</evidence>
<feature type="compositionally biased region" description="Basic and acidic residues" evidence="4">
    <location>
        <begin position="296"/>
        <end position="314"/>
    </location>
</feature>
<dbReference type="Proteomes" id="UP000182444">
    <property type="component" value="Chromosome 1F"/>
</dbReference>
<feature type="region of interest" description="Disordered" evidence="4">
    <location>
        <begin position="150"/>
        <end position="169"/>
    </location>
</feature>
<dbReference type="VEuPathDB" id="FungiDB:YALI1_F05781g"/>
<dbReference type="PANTHER" id="PTHR15245:SF20">
    <property type="entry name" value="SYMPLEKIN"/>
    <property type="match status" value="1"/>
</dbReference>
<dbReference type="InterPro" id="IPR021850">
    <property type="entry name" value="Symplekin/Pta1"/>
</dbReference>
<keyword evidence="3" id="KW-0539">Nucleus</keyword>
<dbReference type="Proteomes" id="UP000256601">
    <property type="component" value="Unassembled WGS sequence"/>
</dbReference>
<dbReference type="eggNOG" id="KOG1895">
    <property type="taxonomic scope" value="Eukaryota"/>
</dbReference>
<feature type="compositionally biased region" description="Basic and acidic residues" evidence="4">
    <location>
        <begin position="398"/>
        <end position="429"/>
    </location>
</feature>
<keyword evidence="2" id="KW-0507">mRNA processing</keyword>
<evidence type="ECO:0000313" key="7">
    <source>
        <dbReference type="EMBL" id="RDW29258.1"/>
    </source>
</evidence>
<dbReference type="EMBL" id="CP017558">
    <property type="protein sequence ID" value="AOW06618.1"/>
    <property type="molecule type" value="Genomic_DNA"/>
</dbReference>
<dbReference type="AlphaFoldDB" id="A0A1D8NLX8"/>
<gene>
    <name evidence="7" type="ORF">B0I71DRAFT_126265</name>
    <name evidence="6" type="ORF">YALI1_F05781g</name>
</gene>
<evidence type="ECO:0000256" key="1">
    <source>
        <dbReference type="ARBA" id="ARBA00004123"/>
    </source>
</evidence>
<dbReference type="PANTHER" id="PTHR15245">
    <property type="entry name" value="SYMPLEKIN-RELATED"/>
    <property type="match status" value="1"/>
</dbReference>
<dbReference type="OMA" id="AREMCLN"/>
<dbReference type="InterPro" id="IPR032460">
    <property type="entry name" value="Symplekin/Pta1_N"/>
</dbReference>
<protein>
    <recommendedName>
        <fullName evidence="5">Symplekin/Pta1 N-terminal domain-containing protein</fullName>
    </recommendedName>
</protein>
<proteinExistence type="predicted"/>
<evidence type="ECO:0000256" key="3">
    <source>
        <dbReference type="ARBA" id="ARBA00023242"/>
    </source>
</evidence>
<evidence type="ECO:0000256" key="4">
    <source>
        <dbReference type="SAM" id="MobiDB-lite"/>
    </source>
</evidence>
<comment type="subcellular location">
    <subcellularLocation>
        <location evidence="1">Nucleus</location>
    </subcellularLocation>
</comment>
<dbReference type="Pfam" id="PF11935">
    <property type="entry name" value="SYMPK_PTA1_N"/>
    <property type="match status" value="1"/>
</dbReference>
<dbReference type="InterPro" id="IPR011989">
    <property type="entry name" value="ARM-like"/>
</dbReference>
<evidence type="ECO:0000313" key="8">
    <source>
        <dbReference type="Proteomes" id="UP000182444"/>
    </source>
</evidence>